<dbReference type="GO" id="GO:0016020">
    <property type="term" value="C:membrane"/>
    <property type="evidence" value="ECO:0007669"/>
    <property type="project" value="UniProtKB-SubCell"/>
</dbReference>
<keyword evidence="5" id="KW-0677">Repeat</keyword>
<evidence type="ECO:0000313" key="12">
    <source>
        <dbReference type="EMBL" id="CAB9514866.1"/>
    </source>
</evidence>
<feature type="compositionally biased region" description="Polar residues" evidence="10">
    <location>
        <begin position="59"/>
        <end position="88"/>
    </location>
</feature>
<evidence type="ECO:0000256" key="6">
    <source>
        <dbReference type="ARBA" id="ARBA00022989"/>
    </source>
</evidence>
<evidence type="ECO:0000256" key="8">
    <source>
        <dbReference type="ARBA" id="ARBA00023170"/>
    </source>
</evidence>
<feature type="region of interest" description="Disordered" evidence="10">
    <location>
        <begin position="279"/>
        <end position="335"/>
    </location>
</feature>
<keyword evidence="8" id="KW-0675">Receptor</keyword>
<evidence type="ECO:0000256" key="9">
    <source>
        <dbReference type="ARBA" id="ARBA00023180"/>
    </source>
</evidence>
<evidence type="ECO:0000313" key="13">
    <source>
        <dbReference type="Proteomes" id="UP001153069"/>
    </source>
</evidence>
<keyword evidence="13" id="KW-1185">Reference proteome</keyword>
<keyword evidence="6 11" id="KW-1133">Transmembrane helix</keyword>
<evidence type="ECO:0000256" key="10">
    <source>
        <dbReference type="SAM" id="MobiDB-lite"/>
    </source>
</evidence>
<keyword evidence="3 11" id="KW-0812">Transmembrane</keyword>
<dbReference type="AlphaFoldDB" id="A0A9N8E539"/>
<evidence type="ECO:0000256" key="7">
    <source>
        <dbReference type="ARBA" id="ARBA00023136"/>
    </source>
</evidence>
<evidence type="ECO:0000256" key="3">
    <source>
        <dbReference type="ARBA" id="ARBA00022692"/>
    </source>
</evidence>
<keyword evidence="7 11" id="KW-0472">Membrane</keyword>
<evidence type="ECO:0000256" key="1">
    <source>
        <dbReference type="ARBA" id="ARBA00004167"/>
    </source>
</evidence>
<dbReference type="EMBL" id="CAICTM010000678">
    <property type="protein sequence ID" value="CAB9514866.1"/>
    <property type="molecule type" value="Genomic_DNA"/>
</dbReference>
<dbReference type="Gene3D" id="3.80.10.10">
    <property type="entry name" value="Ribonuclease Inhibitor"/>
    <property type="match status" value="1"/>
</dbReference>
<reference evidence="12" key="1">
    <citation type="submission" date="2020-06" db="EMBL/GenBank/DDBJ databases">
        <authorList>
            <consortium name="Plant Systems Biology data submission"/>
        </authorList>
    </citation>
    <scope>NUCLEOTIDE SEQUENCE</scope>
    <source>
        <strain evidence="12">D6</strain>
    </source>
</reference>
<feature type="region of interest" description="Disordered" evidence="10">
    <location>
        <begin position="1"/>
        <end position="135"/>
    </location>
</feature>
<protein>
    <submittedName>
        <fullName evidence="12">Leucine Rich Repeat</fullName>
    </submittedName>
</protein>
<dbReference type="Proteomes" id="UP001153069">
    <property type="component" value="Unassembled WGS sequence"/>
</dbReference>
<feature type="compositionally biased region" description="Basic and acidic residues" evidence="10">
    <location>
        <begin position="109"/>
        <end position="135"/>
    </location>
</feature>
<comment type="subcellular location">
    <subcellularLocation>
        <location evidence="1">Membrane</location>
        <topology evidence="1">Single-pass membrane protein</topology>
    </subcellularLocation>
</comment>
<keyword evidence="2" id="KW-0433">Leucine-rich repeat</keyword>
<dbReference type="SUPFAM" id="SSF52058">
    <property type="entry name" value="L domain-like"/>
    <property type="match status" value="1"/>
</dbReference>
<dbReference type="OrthoDB" id="596487at2759"/>
<feature type="region of interest" description="Disordered" evidence="10">
    <location>
        <begin position="216"/>
        <end position="257"/>
    </location>
</feature>
<evidence type="ECO:0000256" key="4">
    <source>
        <dbReference type="ARBA" id="ARBA00022729"/>
    </source>
</evidence>
<keyword evidence="4" id="KW-0732">Signal</keyword>
<comment type="caution">
    <text evidence="12">The sequence shown here is derived from an EMBL/GenBank/DDBJ whole genome shotgun (WGS) entry which is preliminary data.</text>
</comment>
<dbReference type="PANTHER" id="PTHR27000:SF775">
    <property type="entry name" value="PLANT INTRACELLULAR RAS-GROUP-RELATED LRR PROTEIN 3"/>
    <property type="match status" value="1"/>
</dbReference>
<proteinExistence type="predicted"/>
<gene>
    <name evidence="12" type="ORF">SEMRO_679_G186160.1</name>
</gene>
<keyword evidence="9" id="KW-0325">Glycoprotein</keyword>
<dbReference type="PANTHER" id="PTHR27000">
    <property type="entry name" value="LEUCINE-RICH REPEAT RECEPTOR-LIKE PROTEIN KINASE FAMILY PROTEIN-RELATED"/>
    <property type="match status" value="1"/>
</dbReference>
<name>A0A9N8E539_9STRA</name>
<feature type="transmembrane region" description="Helical" evidence="11">
    <location>
        <begin position="344"/>
        <end position="366"/>
    </location>
</feature>
<evidence type="ECO:0000256" key="2">
    <source>
        <dbReference type="ARBA" id="ARBA00022614"/>
    </source>
</evidence>
<evidence type="ECO:0000256" key="11">
    <source>
        <dbReference type="SAM" id="Phobius"/>
    </source>
</evidence>
<organism evidence="12 13">
    <name type="scientific">Seminavis robusta</name>
    <dbReference type="NCBI Taxonomy" id="568900"/>
    <lineage>
        <taxon>Eukaryota</taxon>
        <taxon>Sar</taxon>
        <taxon>Stramenopiles</taxon>
        <taxon>Ochrophyta</taxon>
        <taxon>Bacillariophyta</taxon>
        <taxon>Bacillariophyceae</taxon>
        <taxon>Bacillariophycidae</taxon>
        <taxon>Naviculales</taxon>
        <taxon>Naviculaceae</taxon>
        <taxon>Seminavis</taxon>
    </lineage>
</organism>
<evidence type="ECO:0000256" key="5">
    <source>
        <dbReference type="ARBA" id="ARBA00022737"/>
    </source>
</evidence>
<feature type="compositionally biased region" description="Basic and acidic residues" evidence="10">
    <location>
        <begin position="314"/>
        <end position="325"/>
    </location>
</feature>
<feature type="compositionally biased region" description="Polar residues" evidence="10">
    <location>
        <begin position="8"/>
        <end position="17"/>
    </location>
</feature>
<accession>A0A9N8E539</accession>
<sequence>MKPAAEASTLTNSSASSRGEHPCVVSTSEGEGGRRPAADQMDSLEAAASPSLHHDGTPISPTAKASSSSCGTPASYSEDTCKVSTQGAAGSGFHSKPQIPRSSSAEDEEKGKDYEGYMRKSDENPNARRTDATAGKDFEGYLRMAGGPMGGTNCSDTDNKDLEGYLRLMEAKAGGLTAAEVGQGFLAQRGMDHDEENQSLGHMLLDLEDDQHQAQDDRTVEPSPSLCTTTTFRTTGTGIGSLPGAFAHGGRRGSTPVQRLSTHYRPTIPSISLSPLPSLGLLQSTSHPPRNDDNAGLVEATPVSDNDVPIQDAVRPEEEHQQSRQERKRRRMQEDRNASVVKKALLLVLVLVLAAALSVLIAWWGGAFEKEVLLTMPLDDASSSNTTLEQQPLTPQDYLKQYLPEETLRDLNDTTSPQFQAFQWLYEDPALTNYTEARLRQRFALGAFFHATGGPTAWIQRNHWLSYEVHECEWHFAEQFKMFGLLETARSPCESLDEEIGASDEGDEYEDDESYKLLWLLRNNLTGTLPKEFYWLTSMESIDLGLNSLSGTVDSERVAKLMNLRHLSFAANQLTGPIPTGIGMLSSLEILYFGSNLMTGTIPALQIAKLRNTLNQLTLHRNFFTGSLPNGLGELSHLTVLGLNELQGIHGTIPTEYGRLSSLTYVYAFDTSLSGTLPSEMGLLSNLAWLHLNGGSLTGEVPSTFGLLSTKMKELVLCDNQLSSSLPTELGLLTNMYSFQAGSNSLAAQIPSELGGMTALQGIGLQDNLLIGTLPTELGNLTGLQNFNVANNDISGTVPSEFSMLSSISTFNVSGNAKLHGTIPDELCYAPGKERHARLLRAPVSNLLNSSSIGFDCSETLCGCGCQCSG</sequence>
<dbReference type="InterPro" id="IPR032675">
    <property type="entry name" value="LRR_dom_sf"/>
</dbReference>